<keyword evidence="1" id="KW-1133">Transmembrane helix</keyword>
<accession>A0ABU1MC12</accession>
<feature type="domain" description="AB hydrolase-1" evidence="2">
    <location>
        <begin position="25"/>
        <end position="260"/>
    </location>
</feature>
<feature type="transmembrane region" description="Helical" evidence="1">
    <location>
        <begin position="142"/>
        <end position="162"/>
    </location>
</feature>
<dbReference type="PANTHER" id="PTHR43433">
    <property type="entry name" value="HYDROLASE, ALPHA/BETA FOLD FAMILY PROTEIN"/>
    <property type="match status" value="1"/>
</dbReference>
<dbReference type="InterPro" id="IPR050471">
    <property type="entry name" value="AB_hydrolase"/>
</dbReference>
<organism evidence="3 4">
    <name type="scientific">Brucella pseudogrignonensis</name>
    <dbReference type="NCBI Taxonomy" id="419475"/>
    <lineage>
        <taxon>Bacteria</taxon>
        <taxon>Pseudomonadati</taxon>
        <taxon>Pseudomonadota</taxon>
        <taxon>Alphaproteobacteria</taxon>
        <taxon>Hyphomicrobiales</taxon>
        <taxon>Brucellaceae</taxon>
        <taxon>Brucella/Ochrobactrum group</taxon>
        <taxon>Brucella</taxon>
    </lineage>
</organism>
<dbReference type="InterPro" id="IPR000639">
    <property type="entry name" value="Epox_hydrolase-like"/>
</dbReference>
<dbReference type="Pfam" id="PF00561">
    <property type="entry name" value="Abhydrolase_1"/>
    <property type="match status" value="1"/>
</dbReference>
<dbReference type="PANTHER" id="PTHR43433:SF5">
    <property type="entry name" value="AB HYDROLASE-1 DOMAIN-CONTAINING PROTEIN"/>
    <property type="match status" value="1"/>
</dbReference>
<dbReference type="InterPro" id="IPR000073">
    <property type="entry name" value="AB_hydrolase_1"/>
</dbReference>
<evidence type="ECO:0000259" key="2">
    <source>
        <dbReference type="Pfam" id="PF00561"/>
    </source>
</evidence>
<dbReference type="Gene3D" id="3.40.50.1820">
    <property type="entry name" value="alpha/beta hydrolase"/>
    <property type="match status" value="1"/>
</dbReference>
<dbReference type="SUPFAM" id="SSF53474">
    <property type="entry name" value="alpha/beta-Hydrolases"/>
    <property type="match status" value="1"/>
</dbReference>
<dbReference type="PRINTS" id="PR00111">
    <property type="entry name" value="ABHYDROLASE"/>
</dbReference>
<evidence type="ECO:0000313" key="4">
    <source>
        <dbReference type="Proteomes" id="UP001184614"/>
    </source>
</evidence>
<name>A0ABU1MC12_9HYPH</name>
<dbReference type="PRINTS" id="PR00412">
    <property type="entry name" value="EPOXHYDRLASE"/>
</dbReference>
<dbReference type="RefSeq" id="WP_310014521.1">
    <property type="nucleotide sequence ID" value="NZ_JAVDQT010000006.1"/>
</dbReference>
<evidence type="ECO:0000313" key="3">
    <source>
        <dbReference type="EMBL" id="MDR6433588.1"/>
    </source>
</evidence>
<feature type="transmembrane region" description="Helical" evidence="1">
    <location>
        <begin position="116"/>
        <end position="136"/>
    </location>
</feature>
<reference evidence="3 4" key="1">
    <citation type="submission" date="2023-07" db="EMBL/GenBank/DDBJ databases">
        <title>Sorghum-associated microbial communities from plants grown in Nebraska, USA.</title>
        <authorList>
            <person name="Schachtman D."/>
        </authorList>
    </citation>
    <scope>NUCLEOTIDE SEQUENCE [LARGE SCALE GENOMIC DNA]</scope>
    <source>
        <strain evidence="3 4">DS1730</strain>
    </source>
</reference>
<sequence length="305" mass="33378">MMTNLGNYQLSSILISPVNSTIEATILFIHGASCSLLDPYFTFSDLCLQDMQMLFVDRPGHGQSEQGPAENIRPDAQADAIARLMQIHGIDNAIIVGHSYGGAVAAALAVRHPERVAGLIFLSPAVYPWVGGISWYNNLAKAPIIGALFTLLVAPTIGLLSLKKAMKSVFTPNKYPSGYTSWTKAWQTLRPRAFRHNARELGALCKWAETTHKNYKQIKAPTIIITGDTDDIVSPDVHARRLANDITLSELYVIKGMGHKSDYVARDLVSSAIEKVAGRDIDLSVVARQVERQIVDEAKDEKGPV</sequence>
<dbReference type="InterPro" id="IPR029058">
    <property type="entry name" value="AB_hydrolase_fold"/>
</dbReference>
<proteinExistence type="predicted"/>
<comment type="caution">
    <text evidence="3">The sequence shown here is derived from an EMBL/GenBank/DDBJ whole genome shotgun (WGS) entry which is preliminary data.</text>
</comment>
<gene>
    <name evidence="3" type="ORF">J2782_003334</name>
</gene>
<dbReference type="Proteomes" id="UP001184614">
    <property type="component" value="Unassembled WGS sequence"/>
</dbReference>
<keyword evidence="4" id="KW-1185">Reference proteome</keyword>
<keyword evidence="1" id="KW-0812">Transmembrane</keyword>
<keyword evidence="1" id="KW-0472">Membrane</keyword>
<dbReference type="EMBL" id="JAVDQT010000006">
    <property type="protein sequence ID" value="MDR6433588.1"/>
    <property type="molecule type" value="Genomic_DNA"/>
</dbReference>
<evidence type="ECO:0000256" key="1">
    <source>
        <dbReference type="SAM" id="Phobius"/>
    </source>
</evidence>
<protein>
    <submittedName>
        <fullName evidence="3">Pimeloyl-ACP methyl ester carboxylesterase</fullName>
    </submittedName>
</protein>